<gene>
    <name evidence="1" type="ORF">PSON_ATCC_30995.1.T0110347</name>
</gene>
<dbReference type="Proteomes" id="UP000692954">
    <property type="component" value="Unassembled WGS sequence"/>
</dbReference>
<sequence>MEIYIVNHQIFIIIIIRKLYTNGLSYSQTTKANNFITRFERQRIYIPNQNSRGQKNVNLLMGGNQFIVNSQQYYYEKKKYYLTKYFHQLKRFQILVMNIQLCYFIENLMNSFMNFNISMLEKSLDKNILRQLFRITEQQIIQRFYNIIRIYKESLILFSYIQRLFFFSLQSKQISRDGYL</sequence>
<name>A0A8S1KS14_9CILI</name>
<dbReference type="OrthoDB" id="322958at2759"/>
<keyword evidence="2" id="KW-1185">Reference proteome</keyword>
<proteinExistence type="predicted"/>
<dbReference type="AlphaFoldDB" id="A0A8S1KS14"/>
<comment type="caution">
    <text evidence="1">The sequence shown here is derived from an EMBL/GenBank/DDBJ whole genome shotgun (WGS) entry which is preliminary data.</text>
</comment>
<evidence type="ECO:0000313" key="1">
    <source>
        <dbReference type="EMBL" id="CAD8057697.1"/>
    </source>
</evidence>
<organism evidence="1 2">
    <name type="scientific">Paramecium sonneborni</name>
    <dbReference type="NCBI Taxonomy" id="65129"/>
    <lineage>
        <taxon>Eukaryota</taxon>
        <taxon>Sar</taxon>
        <taxon>Alveolata</taxon>
        <taxon>Ciliophora</taxon>
        <taxon>Intramacronucleata</taxon>
        <taxon>Oligohymenophorea</taxon>
        <taxon>Peniculida</taxon>
        <taxon>Parameciidae</taxon>
        <taxon>Paramecium</taxon>
    </lineage>
</organism>
<evidence type="ECO:0000313" key="2">
    <source>
        <dbReference type="Proteomes" id="UP000692954"/>
    </source>
</evidence>
<protein>
    <submittedName>
        <fullName evidence="1">Uncharacterized protein</fullName>
    </submittedName>
</protein>
<accession>A0A8S1KS14</accession>
<reference evidence="1" key="1">
    <citation type="submission" date="2021-01" db="EMBL/GenBank/DDBJ databases">
        <authorList>
            <consortium name="Genoscope - CEA"/>
            <person name="William W."/>
        </authorList>
    </citation>
    <scope>NUCLEOTIDE SEQUENCE</scope>
</reference>
<dbReference type="EMBL" id="CAJJDN010000011">
    <property type="protein sequence ID" value="CAD8057697.1"/>
    <property type="molecule type" value="Genomic_DNA"/>
</dbReference>